<keyword evidence="2" id="KW-1185">Reference proteome</keyword>
<proteinExistence type="predicted"/>
<comment type="caution">
    <text evidence="1">The sequence shown here is derived from an EMBL/GenBank/DDBJ whole genome shotgun (WGS) entry which is preliminary data.</text>
</comment>
<dbReference type="EMBL" id="JAMKPW020000042">
    <property type="protein sequence ID" value="KAK8195864.1"/>
    <property type="molecule type" value="Genomic_DNA"/>
</dbReference>
<accession>A0ACC3S4W3</accession>
<organism evidence="1 2">
    <name type="scientific">Zalaria obscura</name>
    <dbReference type="NCBI Taxonomy" id="2024903"/>
    <lineage>
        <taxon>Eukaryota</taxon>
        <taxon>Fungi</taxon>
        <taxon>Dikarya</taxon>
        <taxon>Ascomycota</taxon>
        <taxon>Pezizomycotina</taxon>
        <taxon>Dothideomycetes</taxon>
        <taxon>Dothideomycetidae</taxon>
        <taxon>Dothideales</taxon>
        <taxon>Zalariaceae</taxon>
        <taxon>Zalaria</taxon>
    </lineage>
</organism>
<reference evidence="1" key="1">
    <citation type="submission" date="2024-02" db="EMBL/GenBank/DDBJ databases">
        <title>Metagenome Assembled Genome of Zalaria obscura JY119.</title>
        <authorList>
            <person name="Vighnesh L."/>
            <person name="Jagadeeshwari U."/>
            <person name="Venkata Ramana C."/>
            <person name="Sasikala C."/>
        </authorList>
    </citation>
    <scope>NUCLEOTIDE SEQUENCE</scope>
    <source>
        <strain evidence="1">JY119</strain>
    </source>
</reference>
<name>A0ACC3S4W3_9PEZI</name>
<sequence length="718" mass="79868">MYFPSASKAERDRVIAEARWKKEKENEAGDSATPAYAERKPHTFAGADCSNILYPVQDRDRDPRTAIITVSIPIADLGPAAPDYTANPISDPITSTKPKQKQGKGMKSWLSRHLNPASRTDYIAVMMTRAEYRQYWAKGKDGKYLDGVEEPVEGRREWVEAKVEEFRSVVERERGEMGLGGGKKGRTDPWKGVAAGLGGNYGVDILKQHFDQSSCALSNSLGNGSDDSSGISCLSSPSLRIVYVSLDGVGCSVVSKGYIISSVLYQFGLGMHTDNCDTVCSDVLVGALVTATTKALLEGLEFSCHGFCGCRLGALRLLGGEVLLEPESFPVQRYPGSDLHTRTIVVQLPDPKLQAPESSQSRMRSKWQRPDQTERMARPETLWRAEDSEKLRNTRQRRDFDKAHDLIGEAVQADSCAPGRHEVWEAAPLMHPIIPDPRFVESLGPEVLLQPDSLCDLRPLSKLPDYEADCAWNIEGLNVCRVVHPESGQLWVQSPTFVYQEYAEDYESAKLLNVDGTWVPIEDSNCSLNCPCRTQRIDDSGFFSVLVDVTTTEKALWIYVSTTASVLHKALITFCESRGIHQRCPGVFDGLELLPKADVLQAWAEQQQDETISRAMDFLSKGVLRNCELLRKFDLEWLRHEGYLNDTTARIYKKADILADIDTLEDVLDGEYYPQAERLHPWTEPLSKALSAAIEENSINQVQDSLSKGANVNGLVKK</sequence>
<gene>
    <name evidence="1" type="ORF">M8818_007015</name>
</gene>
<protein>
    <submittedName>
        <fullName evidence="1">Uncharacterized protein</fullName>
    </submittedName>
</protein>
<evidence type="ECO:0000313" key="2">
    <source>
        <dbReference type="Proteomes" id="UP001320706"/>
    </source>
</evidence>
<evidence type="ECO:0000313" key="1">
    <source>
        <dbReference type="EMBL" id="KAK8195864.1"/>
    </source>
</evidence>
<dbReference type="Proteomes" id="UP001320706">
    <property type="component" value="Unassembled WGS sequence"/>
</dbReference>